<sequence>MQIFLSNHSSGKQLCTWCILLPHAVVASCRLPARHDSSSHPGRRQRTAHTRPGCMHQGKAPLHAIRSYQKCPKVLRSP</sequence>
<comment type="caution">
    <text evidence="2">The sequence shown here is derived from an EMBL/GenBank/DDBJ whole genome shotgun (WGS) entry which is preliminary data.</text>
</comment>
<dbReference type="EMBL" id="MU069498">
    <property type="protein sequence ID" value="KAF5840984.1"/>
    <property type="molecule type" value="Genomic_DNA"/>
</dbReference>
<proteinExistence type="predicted"/>
<feature type="region of interest" description="Disordered" evidence="1">
    <location>
        <begin position="33"/>
        <end position="56"/>
    </location>
</feature>
<gene>
    <name evidence="2" type="ORF">DUNSADRAFT_14840</name>
</gene>
<keyword evidence="3" id="KW-1185">Reference proteome</keyword>
<accession>A0ABQ7H2A7</accession>
<name>A0ABQ7H2A7_DUNSA</name>
<reference evidence="2" key="1">
    <citation type="submission" date="2017-08" db="EMBL/GenBank/DDBJ databases">
        <authorList>
            <person name="Polle J.E."/>
            <person name="Barry K."/>
            <person name="Cushman J."/>
            <person name="Schmutz J."/>
            <person name="Tran D."/>
            <person name="Hathwaick L.T."/>
            <person name="Yim W.C."/>
            <person name="Jenkins J."/>
            <person name="Mckie-Krisberg Z.M."/>
            <person name="Prochnik S."/>
            <person name="Lindquist E."/>
            <person name="Dockter R.B."/>
            <person name="Adam C."/>
            <person name="Molina H."/>
            <person name="Bunkerborg J."/>
            <person name="Jin E."/>
            <person name="Buchheim M."/>
            <person name="Magnuson J."/>
        </authorList>
    </citation>
    <scope>NUCLEOTIDE SEQUENCE</scope>
    <source>
        <strain evidence="2">CCAP 19/18</strain>
    </source>
</reference>
<dbReference type="Proteomes" id="UP000815325">
    <property type="component" value="Unassembled WGS sequence"/>
</dbReference>
<evidence type="ECO:0000313" key="3">
    <source>
        <dbReference type="Proteomes" id="UP000815325"/>
    </source>
</evidence>
<evidence type="ECO:0008006" key="4">
    <source>
        <dbReference type="Google" id="ProtNLM"/>
    </source>
</evidence>
<organism evidence="2 3">
    <name type="scientific">Dunaliella salina</name>
    <name type="common">Green alga</name>
    <name type="synonym">Protococcus salinus</name>
    <dbReference type="NCBI Taxonomy" id="3046"/>
    <lineage>
        <taxon>Eukaryota</taxon>
        <taxon>Viridiplantae</taxon>
        <taxon>Chlorophyta</taxon>
        <taxon>core chlorophytes</taxon>
        <taxon>Chlorophyceae</taxon>
        <taxon>CS clade</taxon>
        <taxon>Chlamydomonadales</taxon>
        <taxon>Dunaliellaceae</taxon>
        <taxon>Dunaliella</taxon>
    </lineage>
</organism>
<protein>
    <recommendedName>
        <fullName evidence="4">Secreted protein</fullName>
    </recommendedName>
</protein>
<evidence type="ECO:0000313" key="2">
    <source>
        <dbReference type="EMBL" id="KAF5840984.1"/>
    </source>
</evidence>
<evidence type="ECO:0000256" key="1">
    <source>
        <dbReference type="SAM" id="MobiDB-lite"/>
    </source>
</evidence>